<gene>
    <name evidence="1" type="ORF">SLEP1_g17408</name>
</gene>
<keyword evidence="2" id="KW-1185">Reference proteome</keyword>
<evidence type="ECO:0000313" key="1">
    <source>
        <dbReference type="EMBL" id="GKV05390.1"/>
    </source>
</evidence>
<dbReference type="AlphaFoldDB" id="A0AAV5J3E8"/>
<dbReference type="Proteomes" id="UP001054252">
    <property type="component" value="Unassembled WGS sequence"/>
</dbReference>
<accession>A0AAV5J3E8</accession>
<protein>
    <submittedName>
        <fullName evidence="1">Uncharacterized protein</fullName>
    </submittedName>
</protein>
<proteinExistence type="predicted"/>
<sequence length="33" mass="3614">MQFLLKQAGVDKQTGDLYGNCDLLNIAWNIACG</sequence>
<comment type="caution">
    <text evidence="1">The sequence shown here is derived from an EMBL/GenBank/DDBJ whole genome shotgun (WGS) entry which is preliminary data.</text>
</comment>
<reference evidence="1 2" key="1">
    <citation type="journal article" date="2021" name="Commun. Biol.">
        <title>The genome of Shorea leprosula (Dipterocarpaceae) highlights the ecological relevance of drought in aseasonal tropical rainforests.</title>
        <authorList>
            <person name="Ng K.K.S."/>
            <person name="Kobayashi M.J."/>
            <person name="Fawcett J.A."/>
            <person name="Hatakeyama M."/>
            <person name="Paape T."/>
            <person name="Ng C.H."/>
            <person name="Ang C.C."/>
            <person name="Tnah L.H."/>
            <person name="Lee C.T."/>
            <person name="Nishiyama T."/>
            <person name="Sese J."/>
            <person name="O'Brien M.J."/>
            <person name="Copetti D."/>
            <person name="Mohd Noor M.I."/>
            <person name="Ong R.C."/>
            <person name="Putra M."/>
            <person name="Sireger I.Z."/>
            <person name="Indrioko S."/>
            <person name="Kosugi Y."/>
            <person name="Izuno A."/>
            <person name="Isagi Y."/>
            <person name="Lee S.L."/>
            <person name="Shimizu K.K."/>
        </authorList>
    </citation>
    <scope>NUCLEOTIDE SEQUENCE [LARGE SCALE GENOMIC DNA]</scope>
    <source>
        <strain evidence="1">214</strain>
    </source>
</reference>
<evidence type="ECO:0000313" key="2">
    <source>
        <dbReference type="Proteomes" id="UP001054252"/>
    </source>
</evidence>
<name>A0AAV5J3E8_9ROSI</name>
<organism evidence="1 2">
    <name type="scientific">Rubroshorea leprosula</name>
    <dbReference type="NCBI Taxonomy" id="152421"/>
    <lineage>
        <taxon>Eukaryota</taxon>
        <taxon>Viridiplantae</taxon>
        <taxon>Streptophyta</taxon>
        <taxon>Embryophyta</taxon>
        <taxon>Tracheophyta</taxon>
        <taxon>Spermatophyta</taxon>
        <taxon>Magnoliopsida</taxon>
        <taxon>eudicotyledons</taxon>
        <taxon>Gunneridae</taxon>
        <taxon>Pentapetalae</taxon>
        <taxon>rosids</taxon>
        <taxon>malvids</taxon>
        <taxon>Malvales</taxon>
        <taxon>Dipterocarpaceae</taxon>
        <taxon>Rubroshorea</taxon>
    </lineage>
</organism>
<dbReference type="EMBL" id="BPVZ01000023">
    <property type="protein sequence ID" value="GKV05390.1"/>
    <property type="molecule type" value="Genomic_DNA"/>
</dbReference>